<organism evidence="1 2">
    <name type="scientific">Dreissena polymorpha</name>
    <name type="common">Zebra mussel</name>
    <name type="synonym">Mytilus polymorpha</name>
    <dbReference type="NCBI Taxonomy" id="45954"/>
    <lineage>
        <taxon>Eukaryota</taxon>
        <taxon>Metazoa</taxon>
        <taxon>Spiralia</taxon>
        <taxon>Lophotrochozoa</taxon>
        <taxon>Mollusca</taxon>
        <taxon>Bivalvia</taxon>
        <taxon>Autobranchia</taxon>
        <taxon>Heteroconchia</taxon>
        <taxon>Euheterodonta</taxon>
        <taxon>Imparidentia</taxon>
        <taxon>Neoheterodontei</taxon>
        <taxon>Myida</taxon>
        <taxon>Dreissenoidea</taxon>
        <taxon>Dreissenidae</taxon>
        <taxon>Dreissena</taxon>
    </lineage>
</organism>
<protein>
    <submittedName>
        <fullName evidence="1">Uncharacterized protein</fullName>
    </submittedName>
</protein>
<dbReference type="Proteomes" id="UP000828390">
    <property type="component" value="Unassembled WGS sequence"/>
</dbReference>
<gene>
    <name evidence="1" type="ORF">DPMN_029343</name>
</gene>
<proteinExistence type="predicted"/>
<evidence type="ECO:0000313" key="1">
    <source>
        <dbReference type="EMBL" id="KAH3866283.1"/>
    </source>
</evidence>
<dbReference type="AlphaFoldDB" id="A0A9D4LYY9"/>
<keyword evidence="2" id="KW-1185">Reference proteome</keyword>
<name>A0A9D4LYY9_DREPO</name>
<evidence type="ECO:0000313" key="2">
    <source>
        <dbReference type="Proteomes" id="UP000828390"/>
    </source>
</evidence>
<dbReference type="EMBL" id="JAIWYP010000002">
    <property type="protein sequence ID" value="KAH3866283.1"/>
    <property type="molecule type" value="Genomic_DNA"/>
</dbReference>
<comment type="caution">
    <text evidence="1">The sequence shown here is derived from an EMBL/GenBank/DDBJ whole genome shotgun (WGS) entry which is preliminary data.</text>
</comment>
<sequence length="373" mass="42411">MKPYKEKCSAPWWPCFSSNETIFELVQDINGTNLLAMFHHDQTINMASRLYKEKCHAPIGGHVFQPTGTIFKLIQDIIGKNPSRVKNSTPPLRPYIIGTNLLTKKNATPSGGHVFQPTCIIFFLGQDMMGMNFLTKFHEDRIINVASKVKNAPPLSSHVFEANIPIFELIQDIIAINLLTKFHKDWTINVASRERCPAPWWPYFIGTNLLTKLHEDRKINVASRVLTRKNAPPTGGHVFQPTGIIFEFIQDIIGMNLLTKFHKDRTINVVSRVKNAPPFYSHVLQANIIIFELIQDIIKTNLLTTFHEDWKINGASKVLTRQILTPHNARRTTHDGQKAITHSATLNRTQKTAPPPGGHVFPPNMTIFELRYQ</sequence>
<reference evidence="1" key="1">
    <citation type="journal article" date="2019" name="bioRxiv">
        <title>The Genome of the Zebra Mussel, Dreissena polymorpha: A Resource for Invasive Species Research.</title>
        <authorList>
            <person name="McCartney M.A."/>
            <person name="Auch B."/>
            <person name="Kono T."/>
            <person name="Mallez S."/>
            <person name="Zhang Y."/>
            <person name="Obille A."/>
            <person name="Becker A."/>
            <person name="Abrahante J.E."/>
            <person name="Garbe J."/>
            <person name="Badalamenti J.P."/>
            <person name="Herman A."/>
            <person name="Mangelson H."/>
            <person name="Liachko I."/>
            <person name="Sullivan S."/>
            <person name="Sone E.D."/>
            <person name="Koren S."/>
            <person name="Silverstein K.A.T."/>
            <person name="Beckman K.B."/>
            <person name="Gohl D.M."/>
        </authorList>
    </citation>
    <scope>NUCLEOTIDE SEQUENCE</scope>
    <source>
        <strain evidence="1">Duluth1</strain>
        <tissue evidence="1">Whole animal</tissue>
    </source>
</reference>
<reference evidence="1" key="2">
    <citation type="submission" date="2020-11" db="EMBL/GenBank/DDBJ databases">
        <authorList>
            <person name="McCartney M.A."/>
            <person name="Auch B."/>
            <person name="Kono T."/>
            <person name="Mallez S."/>
            <person name="Becker A."/>
            <person name="Gohl D.M."/>
            <person name="Silverstein K.A.T."/>
            <person name="Koren S."/>
            <person name="Bechman K.B."/>
            <person name="Herman A."/>
            <person name="Abrahante J.E."/>
            <person name="Garbe J."/>
        </authorList>
    </citation>
    <scope>NUCLEOTIDE SEQUENCE</scope>
    <source>
        <strain evidence="1">Duluth1</strain>
        <tissue evidence="1">Whole animal</tissue>
    </source>
</reference>
<accession>A0A9D4LYY9</accession>